<feature type="region of interest" description="Disordered" evidence="3">
    <location>
        <begin position="1"/>
        <end position="27"/>
    </location>
</feature>
<accession>A0A1H6T155</accession>
<feature type="compositionally biased region" description="Basic and acidic residues" evidence="3">
    <location>
        <begin position="17"/>
        <end position="27"/>
    </location>
</feature>
<organism evidence="4 5">
    <name type="scientific">Alkalibacterium gilvum</name>
    <dbReference type="NCBI Taxonomy" id="1130080"/>
    <lineage>
        <taxon>Bacteria</taxon>
        <taxon>Bacillati</taxon>
        <taxon>Bacillota</taxon>
        <taxon>Bacilli</taxon>
        <taxon>Lactobacillales</taxon>
        <taxon>Carnobacteriaceae</taxon>
        <taxon>Alkalibacterium</taxon>
    </lineage>
</organism>
<evidence type="ECO:0000313" key="5">
    <source>
        <dbReference type="Proteomes" id="UP000198564"/>
    </source>
</evidence>
<gene>
    <name evidence="4" type="ORF">SAMN04488113_11521</name>
</gene>
<comment type="subcellular location">
    <subcellularLocation>
        <location evidence="2">Cytoplasm</location>
        <location evidence="2">Nucleoid</location>
    </subcellularLocation>
</comment>
<keyword evidence="5" id="KW-1185">Reference proteome</keyword>
<comment type="function">
    <text evidence="2">Binds to DNA and alters its conformation. May be involved in regulation of gene expression, nucleoid organization and DNA protection.</text>
</comment>
<evidence type="ECO:0000256" key="2">
    <source>
        <dbReference type="HAMAP-Rule" id="MF_00274"/>
    </source>
</evidence>
<dbReference type="PANTHER" id="PTHR33449:SF1">
    <property type="entry name" value="NUCLEOID-ASSOCIATED PROTEIN YBAB"/>
    <property type="match status" value="1"/>
</dbReference>
<keyword evidence="1 2" id="KW-0238">DNA-binding</keyword>
<evidence type="ECO:0000313" key="4">
    <source>
        <dbReference type="EMBL" id="SEI73808.1"/>
    </source>
</evidence>
<dbReference type="PIRSF" id="PIRSF004555">
    <property type="entry name" value="UCP004555"/>
    <property type="match status" value="1"/>
</dbReference>
<keyword evidence="2" id="KW-0963">Cytoplasm</keyword>
<dbReference type="InterPro" id="IPR004401">
    <property type="entry name" value="YbaB/EbfC"/>
</dbReference>
<dbReference type="SUPFAM" id="SSF82607">
    <property type="entry name" value="YbaB-like"/>
    <property type="match status" value="1"/>
</dbReference>
<dbReference type="PANTHER" id="PTHR33449">
    <property type="entry name" value="NUCLEOID-ASSOCIATED PROTEIN YBAB"/>
    <property type="match status" value="1"/>
</dbReference>
<evidence type="ECO:0000256" key="3">
    <source>
        <dbReference type="SAM" id="MobiDB-lite"/>
    </source>
</evidence>
<sequence>MRGMGNMQGMMKKMQKMQKEMEQSQAELNEKEFTGTANNDLVTVTFTGDKKCKNVSIKEEIVDPEDAEIIEDLVLLAVNDALGKIDTETEKTMGKYSKGLGIPGM</sequence>
<dbReference type="Proteomes" id="UP000198564">
    <property type="component" value="Unassembled WGS sequence"/>
</dbReference>
<dbReference type="GO" id="GO:0005829">
    <property type="term" value="C:cytosol"/>
    <property type="evidence" value="ECO:0007669"/>
    <property type="project" value="TreeGrafter"/>
</dbReference>
<dbReference type="NCBIfam" id="TIGR00103">
    <property type="entry name" value="DNA_YbaB_EbfC"/>
    <property type="match status" value="1"/>
</dbReference>
<dbReference type="Gene3D" id="3.30.1310.10">
    <property type="entry name" value="Nucleoid-associated protein YbaB-like domain"/>
    <property type="match status" value="1"/>
</dbReference>
<proteinExistence type="inferred from homology"/>
<feature type="compositionally biased region" description="Low complexity" evidence="3">
    <location>
        <begin position="1"/>
        <end position="12"/>
    </location>
</feature>
<protein>
    <recommendedName>
        <fullName evidence="2">Nucleoid-associated protein SAMN04488113_11521</fullName>
    </recommendedName>
</protein>
<comment type="similarity">
    <text evidence="2">Belongs to the YbaB/EbfC family.</text>
</comment>
<dbReference type="HAMAP" id="MF_00274">
    <property type="entry name" value="DNA_YbaB_EbfC"/>
    <property type="match status" value="1"/>
</dbReference>
<dbReference type="GO" id="GO:0043590">
    <property type="term" value="C:bacterial nucleoid"/>
    <property type="evidence" value="ECO:0007669"/>
    <property type="project" value="UniProtKB-UniRule"/>
</dbReference>
<name>A0A1H6T155_9LACT</name>
<comment type="subunit">
    <text evidence="2">Homodimer.</text>
</comment>
<dbReference type="InterPro" id="IPR036894">
    <property type="entry name" value="YbaB-like_sf"/>
</dbReference>
<dbReference type="EMBL" id="FNYW01000015">
    <property type="protein sequence ID" value="SEI73808.1"/>
    <property type="molecule type" value="Genomic_DNA"/>
</dbReference>
<reference evidence="5" key="1">
    <citation type="submission" date="2016-10" db="EMBL/GenBank/DDBJ databases">
        <authorList>
            <person name="Varghese N."/>
            <person name="Submissions S."/>
        </authorList>
    </citation>
    <scope>NUCLEOTIDE SEQUENCE [LARGE SCALE GENOMIC DNA]</scope>
    <source>
        <strain evidence="5">DSM 25751</strain>
    </source>
</reference>
<dbReference type="GO" id="GO:0003677">
    <property type="term" value="F:DNA binding"/>
    <property type="evidence" value="ECO:0007669"/>
    <property type="project" value="UniProtKB-UniRule"/>
</dbReference>
<evidence type="ECO:0000256" key="1">
    <source>
        <dbReference type="ARBA" id="ARBA00023125"/>
    </source>
</evidence>
<dbReference type="AlphaFoldDB" id="A0A1H6T155"/>
<dbReference type="Pfam" id="PF02575">
    <property type="entry name" value="YbaB_DNA_bd"/>
    <property type="match status" value="1"/>
</dbReference>
<dbReference type="RefSeq" id="WP_218141925.1">
    <property type="nucleotide sequence ID" value="NZ_FNYW01000015.1"/>
</dbReference>
<dbReference type="STRING" id="1130080.SAMN04488113_11521"/>